<dbReference type="STRING" id="542762.A0A4S4EH68"/>
<evidence type="ECO:0000256" key="3">
    <source>
        <dbReference type="SAM" id="SignalP"/>
    </source>
</evidence>
<organism evidence="4 5">
    <name type="scientific">Camellia sinensis var. sinensis</name>
    <name type="common">China tea</name>
    <dbReference type="NCBI Taxonomy" id="542762"/>
    <lineage>
        <taxon>Eukaryota</taxon>
        <taxon>Viridiplantae</taxon>
        <taxon>Streptophyta</taxon>
        <taxon>Embryophyta</taxon>
        <taxon>Tracheophyta</taxon>
        <taxon>Spermatophyta</taxon>
        <taxon>Magnoliopsida</taxon>
        <taxon>eudicotyledons</taxon>
        <taxon>Gunneridae</taxon>
        <taxon>Pentapetalae</taxon>
        <taxon>asterids</taxon>
        <taxon>Ericales</taxon>
        <taxon>Theaceae</taxon>
        <taxon>Camellia</taxon>
    </lineage>
</organism>
<dbReference type="AlphaFoldDB" id="A0A4S4EH68"/>
<dbReference type="FunFam" id="3.40.50.720:FF:000084">
    <property type="entry name" value="Short-chain dehydrogenase reductase"/>
    <property type="match status" value="1"/>
</dbReference>
<dbReference type="PRINTS" id="PR00080">
    <property type="entry name" value="SDRFAMILY"/>
</dbReference>
<keyword evidence="5" id="KW-1185">Reference proteome</keyword>
<reference evidence="4 5" key="1">
    <citation type="journal article" date="2018" name="Proc. Natl. Acad. Sci. U.S.A.">
        <title>Draft genome sequence of Camellia sinensis var. sinensis provides insights into the evolution of the tea genome and tea quality.</title>
        <authorList>
            <person name="Wei C."/>
            <person name="Yang H."/>
            <person name="Wang S."/>
            <person name="Zhao J."/>
            <person name="Liu C."/>
            <person name="Gao L."/>
            <person name="Xia E."/>
            <person name="Lu Y."/>
            <person name="Tai Y."/>
            <person name="She G."/>
            <person name="Sun J."/>
            <person name="Cao H."/>
            <person name="Tong W."/>
            <person name="Gao Q."/>
            <person name="Li Y."/>
            <person name="Deng W."/>
            <person name="Jiang X."/>
            <person name="Wang W."/>
            <person name="Chen Q."/>
            <person name="Zhang S."/>
            <person name="Li H."/>
            <person name="Wu J."/>
            <person name="Wang P."/>
            <person name="Li P."/>
            <person name="Shi C."/>
            <person name="Zheng F."/>
            <person name="Jian J."/>
            <person name="Huang B."/>
            <person name="Shan D."/>
            <person name="Shi M."/>
            <person name="Fang C."/>
            <person name="Yue Y."/>
            <person name="Li F."/>
            <person name="Li D."/>
            <person name="Wei S."/>
            <person name="Han B."/>
            <person name="Jiang C."/>
            <person name="Yin Y."/>
            <person name="Xia T."/>
            <person name="Zhang Z."/>
            <person name="Bennetzen J.L."/>
            <person name="Zhao S."/>
            <person name="Wan X."/>
        </authorList>
    </citation>
    <scope>NUCLEOTIDE SEQUENCE [LARGE SCALE GENOMIC DNA]</scope>
    <source>
        <strain evidence="5">cv. Shuchazao</strain>
        <tissue evidence="4">Leaf</tissue>
    </source>
</reference>
<dbReference type="Gene3D" id="3.40.50.720">
    <property type="entry name" value="NAD(P)-binding Rossmann-like Domain"/>
    <property type="match status" value="1"/>
</dbReference>
<dbReference type="PROSITE" id="PS00061">
    <property type="entry name" value="ADH_SHORT"/>
    <property type="match status" value="1"/>
</dbReference>
<comment type="caution">
    <text evidence="4">The sequence shown here is derived from an EMBL/GenBank/DDBJ whole genome shotgun (WGS) entry which is preliminary data.</text>
</comment>
<dbReference type="CDD" id="cd05326">
    <property type="entry name" value="secoisolariciresinol-DH_like_SDR_c"/>
    <property type="match status" value="1"/>
</dbReference>
<proteinExistence type="inferred from homology"/>
<dbReference type="Pfam" id="PF13561">
    <property type="entry name" value="adh_short_C2"/>
    <property type="match status" value="1"/>
</dbReference>
<protein>
    <recommendedName>
        <fullName evidence="6">Secoisolariciresinol dehydrogenase</fullName>
    </recommendedName>
</protein>
<dbReference type="PANTHER" id="PTHR43180:SF99">
    <property type="entry name" value="SECOISOLARICIRESINOL DEHYDROGENASE"/>
    <property type="match status" value="1"/>
</dbReference>
<feature type="chain" id="PRO_5020646374" description="Secoisolariciresinol dehydrogenase" evidence="3">
    <location>
        <begin position="29"/>
        <end position="316"/>
    </location>
</feature>
<keyword evidence="2" id="KW-0560">Oxidoreductase</keyword>
<feature type="signal peptide" evidence="3">
    <location>
        <begin position="1"/>
        <end position="28"/>
    </location>
</feature>
<evidence type="ECO:0000313" key="5">
    <source>
        <dbReference type="Proteomes" id="UP000306102"/>
    </source>
</evidence>
<dbReference type="PRINTS" id="PR00081">
    <property type="entry name" value="GDHRDH"/>
</dbReference>
<dbReference type="InterPro" id="IPR002347">
    <property type="entry name" value="SDR_fam"/>
</dbReference>
<dbReference type="SUPFAM" id="SSF51735">
    <property type="entry name" value="NAD(P)-binding Rossmann-fold domains"/>
    <property type="match status" value="1"/>
</dbReference>
<evidence type="ECO:0000313" key="4">
    <source>
        <dbReference type="EMBL" id="THG15831.1"/>
    </source>
</evidence>
<accession>A0A4S4EH68</accession>
<evidence type="ECO:0000256" key="1">
    <source>
        <dbReference type="ARBA" id="ARBA00006484"/>
    </source>
</evidence>
<dbReference type="EMBL" id="SDRB02004459">
    <property type="protein sequence ID" value="THG15831.1"/>
    <property type="molecule type" value="Genomic_DNA"/>
</dbReference>
<dbReference type="GO" id="GO:0016616">
    <property type="term" value="F:oxidoreductase activity, acting on the CH-OH group of donors, NAD or NADP as acceptor"/>
    <property type="evidence" value="ECO:0007669"/>
    <property type="project" value="InterPro"/>
</dbReference>
<dbReference type="Proteomes" id="UP000306102">
    <property type="component" value="Unassembled WGS sequence"/>
</dbReference>
<name>A0A4S4EH68_CAMSN</name>
<gene>
    <name evidence="4" type="ORF">TEA_008463</name>
</gene>
<comment type="similarity">
    <text evidence="1">Belongs to the short-chain dehydrogenases/reductases (SDR) family.</text>
</comment>
<keyword evidence="3" id="KW-0732">Signal</keyword>
<sequence length="316" mass="33049">MNASAMLPPIAQSIFCSVLLVPHQLVLGACDSSKLLFIDVIYHILLEGKVAVITGGASGIGETTARLFVRHGAKVIIADVQDDLGHSLCADIGLEEAISFVHCDITIESDVQNAVDTAIAKHGKLDIMFNNAGITGRSDPRITAGNSEDFKRVFDVNVFGAFLGAKHAARVMIPAKKGTILFTSSMASVISGQGSHAYTASKNAVVGLTKNLCVELGQHGIRVNCISPFALATPMMLSNLTLGCEGKQKAETVVSEAANLKGAVLEGKDVAEAALYLASDESKYVSGLNLVVDGGYSTTNPSLGEALKKLAMFVAT</sequence>
<dbReference type="NCBIfam" id="NF005559">
    <property type="entry name" value="PRK07231.1"/>
    <property type="match status" value="1"/>
</dbReference>
<dbReference type="InterPro" id="IPR020904">
    <property type="entry name" value="Sc_DH/Rdtase_CS"/>
</dbReference>
<evidence type="ECO:0000256" key="2">
    <source>
        <dbReference type="ARBA" id="ARBA00023002"/>
    </source>
</evidence>
<dbReference type="InterPro" id="IPR045309">
    <property type="entry name" value="ABA2-like"/>
</dbReference>
<evidence type="ECO:0008006" key="6">
    <source>
        <dbReference type="Google" id="ProtNLM"/>
    </source>
</evidence>
<dbReference type="InterPro" id="IPR036291">
    <property type="entry name" value="NAD(P)-bd_dom_sf"/>
</dbReference>
<dbReference type="PANTHER" id="PTHR43180">
    <property type="entry name" value="3-OXOACYL-(ACYL-CARRIER-PROTEIN) REDUCTASE (AFU_ORTHOLOGUE AFUA_6G11210)"/>
    <property type="match status" value="1"/>
</dbReference>